<dbReference type="PRINTS" id="PR00465">
    <property type="entry name" value="EP450IV"/>
</dbReference>
<dbReference type="OrthoDB" id="3945418at2759"/>
<reference evidence="11" key="1">
    <citation type="journal article" date="2021" name="Nat. Commun.">
        <title>Genetic determinants of endophytism in the Arabidopsis root mycobiome.</title>
        <authorList>
            <person name="Mesny F."/>
            <person name="Miyauchi S."/>
            <person name="Thiergart T."/>
            <person name="Pickel B."/>
            <person name="Atanasova L."/>
            <person name="Karlsson M."/>
            <person name="Huettel B."/>
            <person name="Barry K.W."/>
            <person name="Haridas S."/>
            <person name="Chen C."/>
            <person name="Bauer D."/>
            <person name="Andreopoulos W."/>
            <person name="Pangilinan J."/>
            <person name="LaButti K."/>
            <person name="Riley R."/>
            <person name="Lipzen A."/>
            <person name="Clum A."/>
            <person name="Drula E."/>
            <person name="Henrissat B."/>
            <person name="Kohler A."/>
            <person name="Grigoriev I.V."/>
            <person name="Martin F.M."/>
            <person name="Hacquard S."/>
        </authorList>
    </citation>
    <scope>NUCLEOTIDE SEQUENCE</scope>
    <source>
        <strain evidence="11">MPI-CAGE-CH-0235</strain>
    </source>
</reference>
<keyword evidence="12" id="KW-1185">Reference proteome</keyword>
<keyword evidence="10" id="KW-1133">Transmembrane helix</keyword>
<evidence type="ECO:0000256" key="7">
    <source>
        <dbReference type="ARBA" id="ARBA00023033"/>
    </source>
</evidence>
<evidence type="ECO:0000256" key="8">
    <source>
        <dbReference type="PIRSR" id="PIRSR602403-1"/>
    </source>
</evidence>
<keyword evidence="4 8" id="KW-0349">Heme</keyword>
<feature type="transmembrane region" description="Helical" evidence="10">
    <location>
        <begin position="12"/>
        <end position="32"/>
    </location>
</feature>
<comment type="similarity">
    <text evidence="3 9">Belongs to the cytochrome P450 family.</text>
</comment>
<dbReference type="GO" id="GO:0020037">
    <property type="term" value="F:heme binding"/>
    <property type="evidence" value="ECO:0007669"/>
    <property type="project" value="InterPro"/>
</dbReference>
<dbReference type="GO" id="GO:0004497">
    <property type="term" value="F:monooxygenase activity"/>
    <property type="evidence" value="ECO:0007669"/>
    <property type="project" value="UniProtKB-KW"/>
</dbReference>
<dbReference type="AlphaFoldDB" id="A0A8K0SIN1"/>
<evidence type="ECO:0000256" key="1">
    <source>
        <dbReference type="ARBA" id="ARBA00001971"/>
    </source>
</evidence>
<dbReference type="PANTHER" id="PTHR24305:SF108">
    <property type="entry name" value="P450, PUTATIVE (EUROFUNG)-RELATED"/>
    <property type="match status" value="1"/>
</dbReference>
<protein>
    <submittedName>
        <fullName evidence="11">Cytochrome P450</fullName>
    </submittedName>
</protein>
<accession>A0A8K0SIN1</accession>
<dbReference type="InterPro" id="IPR001128">
    <property type="entry name" value="Cyt_P450"/>
</dbReference>
<evidence type="ECO:0000313" key="12">
    <source>
        <dbReference type="Proteomes" id="UP000813444"/>
    </source>
</evidence>
<dbReference type="SUPFAM" id="SSF48264">
    <property type="entry name" value="Cytochrome P450"/>
    <property type="match status" value="1"/>
</dbReference>
<dbReference type="Pfam" id="PF00067">
    <property type="entry name" value="p450"/>
    <property type="match status" value="1"/>
</dbReference>
<keyword evidence="6 8" id="KW-0408">Iron</keyword>
<evidence type="ECO:0000256" key="4">
    <source>
        <dbReference type="ARBA" id="ARBA00022617"/>
    </source>
</evidence>
<evidence type="ECO:0000256" key="5">
    <source>
        <dbReference type="ARBA" id="ARBA00022723"/>
    </source>
</evidence>
<name>A0A8K0SIN1_9HYPO</name>
<evidence type="ECO:0000313" key="11">
    <source>
        <dbReference type="EMBL" id="KAH7305185.1"/>
    </source>
</evidence>
<proteinExistence type="inferred from homology"/>
<dbReference type="EMBL" id="JAGPNK010000019">
    <property type="protein sequence ID" value="KAH7305185.1"/>
    <property type="molecule type" value="Genomic_DNA"/>
</dbReference>
<keyword evidence="7 9" id="KW-0503">Monooxygenase</keyword>
<comment type="pathway">
    <text evidence="2">Mycotoxin biosynthesis.</text>
</comment>
<feature type="binding site" description="axial binding residue" evidence="8">
    <location>
        <position position="440"/>
    </location>
    <ligand>
        <name>heme</name>
        <dbReference type="ChEBI" id="CHEBI:30413"/>
    </ligand>
    <ligandPart>
        <name>Fe</name>
        <dbReference type="ChEBI" id="CHEBI:18248"/>
    </ligandPart>
</feature>
<evidence type="ECO:0000256" key="2">
    <source>
        <dbReference type="ARBA" id="ARBA00004685"/>
    </source>
</evidence>
<dbReference type="InterPro" id="IPR050121">
    <property type="entry name" value="Cytochrome_P450_monoxygenase"/>
</dbReference>
<dbReference type="PANTHER" id="PTHR24305">
    <property type="entry name" value="CYTOCHROME P450"/>
    <property type="match status" value="1"/>
</dbReference>
<keyword evidence="5 8" id="KW-0479">Metal-binding</keyword>
<dbReference type="InterPro" id="IPR036396">
    <property type="entry name" value="Cyt_P450_sf"/>
</dbReference>
<comment type="caution">
    <text evidence="11">The sequence shown here is derived from an EMBL/GenBank/DDBJ whole genome shotgun (WGS) entry which is preliminary data.</text>
</comment>
<sequence>MESLHCVTTENGPWPFGLAVSIPFIFSALLLLKSIYRLFFHPLSKFPGPKMAAITKLYESYHHTYKGDWPENLARLHATYGDLIRIGPNELHCMDHEWILKHHRRPDMKKCTNYYGTLNHLIGGLHQPQAHNERKSLIQPLFAGKSLASYAEVLNHYLDLLHERFVAEMGKNDKVNTTHIIWAYTTDIMVSYIIGKETEYLKSDDLESVHHATRAFSATDLATTMRTMPPVNRTFKLIPSLRSYSPLGWLDEIMRTNIRGTAPETEKTRRDTSVLARMYGQLGDEKLTVEEAAQAVFIGNESLLSNLTFLLHFLIHSPDCVKKLRQELDTLELGLFGHRVWRDPRVLQLPYLDAVCRESTRLSAPGWHRQPRQIDEPLEWRGSVIPAMTSVSFTLSFMGSDPNMHQEAHKFDPERWLGKDPRVQQTKRSAAPFGTGTRTCLGQHIANQVLRKTVAAMIYNFDMSLWNSQQDETEGYRYLDTYPQKGREGILYLRVMNRFREV</sequence>
<dbReference type="InterPro" id="IPR002403">
    <property type="entry name" value="Cyt_P450_E_grp-IV"/>
</dbReference>
<dbReference type="Proteomes" id="UP000813444">
    <property type="component" value="Unassembled WGS sequence"/>
</dbReference>
<dbReference type="Gene3D" id="1.10.630.10">
    <property type="entry name" value="Cytochrome P450"/>
    <property type="match status" value="1"/>
</dbReference>
<dbReference type="GO" id="GO:0005506">
    <property type="term" value="F:iron ion binding"/>
    <property type="evidence" value="ECO:0007669"/>
    <property type="project" value="InterPro"/>
</dbReference>
<dbReference type="GO" id="GO:0016705">
    <property type="term" value="F:oxidoreductase activity, acting on paired donors, with incorporation or reduction of molecular oxygen"/>
    <property type="evidence" value="ECO:0007669"/>
    <property type="project" value="InterPro"/>
</dbReference>
<dbReference type="InterPro" id="IPR017972">
    <property type="entry name" value="Cyt_P450_CS"/>
</dbReference>
<keyword evidence="9" id="KW-0560">Oxidoreductase</keyword>
<evidence type="ECO:0000256" key="9">
    <source>
        <dbReference type="RuleBase" id="RU000461"/>
    </source>
</evidence>
<organism evidence="11 12">
    <name type="scientific">Stachybotrys elegans</name>
    <dbReference type="NCBI Taxonomy" id="80388"/>
    <lineage>
        <taxon>Eukaryota</taxon>
        <taxon>Fungi</taxon>
        <taxon>Dikarya</taxon>
        <taxon>Ascomycota</taxon>
        <taxon>Pezizomycotina</taxon>
        <taxon>Sordariomycetes</taxon>
        <taxon>Hypocreomycetidae</taxon>
        <taxon>Hypocreales</taxon>
        <taxon>Stachybotryaceae</taxon>
        <taxon>Stachybotrys</taxon>
    </lineage>
</organism>
<dbReference type="PROSITE" id="PS00086">
    <property type="entry name" value="CYTOCHROME_P450"/>
    <property type="match status" value="1"/>
</dbReference>
<comment type="cofactor">
    <cofactor evidence="1 8">
        <name>heme</name>
        <dbReference type="ChEBI" id="CHEBI:30413"/>
    </cofactor>
</comment>
<keyword evidence="10" id="KW-0812">Transmembrane</keyword>
<gene>
    <name evidence="11" type="ORF">B0I35DRAFT_362207</name>
</gene>
<keyword evidence="10" id="KW-0472">Membrane</keyword>
<evidence type="ECO:0000256" key="10">
    <source>
        <dbReference type="SAM" id="Phobius"/>
    </source>
</evidence>
<evidence type="ECO:0000256" key="6">
    <source>
        <dbReference type="ARBA" id="ARBA00023004"/>
    </source>
</evidence>
<evidence type="ECO:0000256" key="3">
    <source>
        <dbReference type="ARBA" id="ARBA00010617"/>
    </source>
</evidence>